<organism evidence="2 3">
    <name type="scientific">Rhodococcus jostii (strain RHA1)</name>
    <dbReference type="NCBI Taxonomy" id="101510"/>
    <lineage>
        <taxon>Bacteria</taxon>
        <taxon>Bacillati</taxon>
        <taxon>Actinomycetota</taxon>
        <taxon>Actinomycetes</taxon>
        <taxon>Mycobacteriales</taxon>
        <taxon>Nocardiaceae</taxon>
        <taxon>Rhodococcus</taxon>
    </lineage>
</organism>
<feature type="compositionally biased region" description="Basic and acidic residues" evidence="1">
    <location>
        <begin position="61"/>
        <end position="90"/>
    </location>
</feature>
<dbReference type="AlphaFoldDB" id="Q0RY72"/>
<dbReference type="KEGG" id="rha:RHA1_ro08720"/>
<feature type="region of interest" description="Disordered" evidence="1">
    <location>
        <begin position="1"/>
        <end position="90"/>
    </location>
</feature>
<dbReference type="Proteomes" id="UP000008710">
    <property type="component" value="Plasmid pRHL1"/>
</dbReference>
<dbReference type="HOGENOM" id="CLU_2438806_0_0_11"/>
<sequence length="90" mass="10179">MVGSSTRKNDIHGISREEATRRRHDRKIGYSEKRSAGDLRTPFPPPKSQFKPLAALLAAERPSRTREEVEGAEKGGDVREEVRQESEVHL</sequence>
<dbReference type="EMBL" id="CP000432">
    <property type="protein sequence ID" value="ABG99764.1"/>
    <property type="molecule type" value="Genomic_DNA"/>
</dbReference>
<feature type="compositionally biased region" description="Basic and acidic residues" evidence="1">
    <location>
        <begin position="7"/>
        <end position="20"/>
    </location>
</feature>
<reference evidence="3" key="1">
    <citation type="journal article" date="2006" name="Proc. Natl. Acad. Sci. U.S.A.">
        <title>The complete genome of Rhodococcus sp. RHA1 provides insights into a catabolic powerhouse.</title>
        <authorList>
            <person name="McLeod M.P."/>
            <person name="Warren R.L."/>
            <person name="Hsiao W.W.L."/>
            <person name="Araki N."/>
            <person name="Myhre M."/>
            <person name="Fernandes C."/>
            <person name="Miyazawa D."/>
            <person name="Wong W."/>
            <person name="Lillquist A.L."/>
            <person name="Wang D."/>
            <person name="Dosanjh M."/>
            <person name="Hara H."/>
            <person name="Petrescu A."/>
            <person name="Morin R.D."/>
            <person name="Yang G."/>
            <person name="Stott J.M."/>
            <person name="Schein J.E."/>
            <person name="Shin H."/>
            <person name="Smailus D."/>
            <person name="Siddiqui A.S."/>
            <person name="Marra M.A."/>
            <person name="Jones S.J.M."/>
            <person name="Holt R."/>
            <person name="Brinkman F.S.L."/>
            <person name="Miyauchi K."/>
            <person name="Fukuda M."/>
            <person name="Davies J.E."/>
            <person name="Mohn W.W."/>
            <person name="Eltis L.D."/>
        </authorList>
    </citation>
    <scope>NUCLEOTIDE SEQUENCE [LARGE SCALE GENOMIC DNA]</scope>
    <source>
        <strain evidence="3">RHA1</strain>
    </source>
</reference>
<name>Q0RY72_RHOJR</name>
<gene>
    <name evidence="2" type="ordered locus">RHA1_ro08720</name>
</gene>
<proteinExistence type="predicted"/>
<geneLocation type="plasmid" evidence="2 3">
    <name>pRHL1</name>
</geneLocation>
<evidence type="ECO:0000313" key="3">
    <source>
        <dbReference type="Proteomes" id="UP000008710"/>
    </source>
</evidence>
<accession>Q0RY72</accession>
<feature type="compositionally biased region" description="Basic and acidic residues" evidence="1">
    <location>
        <begin position="27"/>
        <end position="37"/>
    </location>
</feature>
<protein>
    <submittedName>
        <fullName evidence="2">Uncharacterized protein</fullName>
    </submittedName>
</protein>
<evidence type="ECO:0000313" key="2">
    <source>
        <dbReference type="EMBL" id="ABG99764.1"/>
    </source>
</evidence>
<keyword evidence="2" id="KW-0614">Plasmid</keyword>
<evidence type="ECO:0000256" key="1">
    <source>
        <dbReference type="SAM" id="MobiDB-lite"/>
    </source>
</evidence>